<keyword evidence="4 6" id="KW-1133">Transmembrane helix</keyword>
<dbReference type="PANTHER" id="PTHR31548:SF1">
    <property type="entry name" value="LD47387P"/>
    <property type="match status" value="1"/>
</dbReference>
<dbReference type="InterPro" id="IPR026748">
    <property type="entry name" value="Clarin"/>
</dbReference>
<feature type="transmembrane region" description="Helical" evidence="6">
    <location>
        <begin position="129"/>
        <end position="154"/>
    </location>
</feature>
<gene>
    <name evidence="7" type="ORF">APLA_LOCUS1446</name>
    <name evidence="8" type="ORF">APLA_LOCUS3083</name>
</gene>
<comment type="caution">
    <text evidence="7">The sequence shown here is derived from an EMBL/GenBank/DDBJ whole genome shotgun (WGS) entry which is preliminary data.</text>
</comment>
<evidence type="ECO:0000313" key="9">
    <source>
        <dbReference type="Proteomes" id="UP000494106"/>
    </source>
</evidence>
<keyword evidence="5 6" id="KW-0472">Membrane</keyword>
<dbReference type="EMBL" id="CADEBD010000279">
    <property type="protein sequence ID" value="CAB3227516.1"/>
    <property type="molecule type" value="Genomic_DNA"/>
</dbReference>
<feature type="transmembrane region" description="Helical" evidence="6">
    <location>
        <begin position="166"/>
        <end position="191"/>
    </location>
</feature>
<name>A0A8S0YUJ7_ARCPL</name>
<organism evidence="7 9">
    <name type="scientific">Arctia plantaginis</name>
    <name type="common">Wood tiger moth</name>
    <name type="synonym">Phalaena plantaginis</name>
    <dbReference type="NCBI Taxonomy" id="874455"/>
    <lineage>
        <taxon>Eukaryota</taxon>
        <taxon>Metazoa</taxon>
        <taxon>Ecdysozoa</taxon>
        <taxon>Arthropoda</taxon>
        <taxon>Hexapoda</taxon>
        <taxon>Insecta</taxon>
        <taxon>Pterygota</taxon>
        <taxon>Neoptera</taxon>
        <taxon>Endopterygota</taxon>
        <taxon>Lepidoptera</taxon>
        <taxon>Glossata</taxon>
        <taxon>Ditrysia</taxon>
        <taxon>Noctuoidea</taxon>
        <taxon>Erebidae</taxon>
        <taxon>Arctiinae</taxon>
        <taxon>Arctia</taxon>
    </lineage>
</organism>
<evidence type="ECO:0000256" key="3">
    <source>
        <dbReference type="ARBA" id="ARBA00022692"/>
    </source>
</evidence>
<dbReference type="Proteomes" id="UP000494106">
    <property type="component" value="Unassembled WGS sequence"/>
</dbReference>
<keyword evidence="9" id="KW-1185">Reference proteome</keyword>
<dbReference type="OrthoDB" id="6432214at2759"/>
<evidence type="ECO:0000313" key="7">
    <source>
        <dbReference type="EMBL" id="CAB3223031.1"/>
    </source>
</evidence>
<evidence type="ECO:0000256" key="2">
    <source>
        <dbReference type="ARBA" id="ARBA00005787"/>
    </source>
</evidence>
<evidence type="ECO:0000313" key="10">
    <source>
        <dbReference type="Proteomes" id="UP000494256"/>
    </source>
</evidence>
<comment type="similarity">
    <text evidence="2">Belongs to the clarin family.</text>
</comment>
<reference evidence="9 10" key="1">
    <citation type="submission" date="2020-04" db="EMBL/GenBank/DDBJ databases">
        <authorList>
            <person name="Wallbank WR R."/>
            <person name="Pardo Diaz C."/>
            <person name="Kozak K."/>
            <person name="Martin S."/>
            <person name="Jiggins C."/>
            <person name="Moest M."/>
            <person name="Warren A I."/>
            <person name="Byers J.R.P. K."/>
            <person name="Montejo-Kovacevich G."/>
            <person name="Yen C E."/>
        </authorList>
    </citation>
    <scope>NUCLEOTIDE SEQUENCE [LARGE SCALE GENOMIC DNA]</scope>
</reference>
<feature type="transmembrane region" description="Helical" evidence="6">
    <location>
        <begin position="203"/>
        <end position="225"/>
    </location>
</feature>
<dbReference type="GO" id="GO:0016020">
    <property type="term" value="C:membrane"/>
    <property type="evidence" value="ECO:0007669"/>
    <property type="project" value="UniProtKB-SubCell"/>
</dbReference>
<dbReference type="PANTHER" id="PTHR31548">
    <property type="entry name" value="CLARIN"/>
    <property type="match status" value="1"/>
</dbReference>
<evidence type="ECO:0000256" key="4">
    <source>
        <dbReference type="ARBA" id="ARBA00022989"/>
    </source>
</evidence>
<evidence type="ECO:0000256" key="1">
    <source>
        <dbReference type="ARBA" id="ARBA00004141"/>
    </source>
</evidence>
<dbReference type="EMBL" id="CADEBC010000123">
    <property type="protein sequence ID" value="CAB3223031.1"/>
    <property type="molecule type" value="Genomic_DNA"/>
</dbReference>
<comment type="subcellular location">
    <subcellularLocation>
        <location evidence="1">Membrane</location>
        <topology evidence="1">Multi-pass membrane protein</topology>
    </subcellularLocation>
</comment>
<dbReference type="Proteomes" id="UP000494256">
    <property type="component" value="Unassembled WGS sequence"/>
</dbReference>
<keyword evidence="3 6" id="KW-0812">Transmembrane</keyword>
<sequence length="268" mass="29083">MAVQRRGYIFGAFLLSVLCVLLVVVGISSDSWVVCTTVADSSALDGNFRYGLFRGEILVYGLATPNIHTMYMTCIVELNACAVSCKTEEDARQMEVRALAQGFQPRADCISSTDVDESHQSDNPPVISFAFYVSLLVILFLQLTFGVLSAALAIINATKNPTEPVFGLPGCLWANVVTAILGVVSLFMFGINWTASGLSDHLAVSYIAFGYFTPIASLGFSYWLLIPATLCPIANVGLIQSRSYLLEKDPPPPTIKLENHSDGTIFLY</sequence>
<dbReference type="AlphaFoldDB" id="A0A8S0YUJ7"/>
<evidence type="ECO:0000313" key="8">
    <source>
        <dbReference type="EMBL" id="CAB3227516.1"/>
    </source>
</evidence>
<evidence type="ECO:0000256" key="6">
    <source>
        <dbReference type="SAM" id="Phobius"/>
    </source>
</evidence>
<feature type="transmembrane region" description="Helical" evidence="6">
    <location>
        <begin position="7"/>
        <end position="27"/>
    </location>
</feature>
<protein>
    <submittedName>
        <fullName evidence="7">Uncharacterized protein</fullName>
    </submittedName>
</protein>
<proteinExistence type="inferred from homology"/>
<evidence type="ECO:0000256" key="5">
    <source>
        <dbReference type="ARBA" id="ARBA00023136"/>
    </source>
</evidence>
<accession>A0A8S0YUJ7</accession>
<dbReference type="GO" id="GO:0007605">
    <property type="term" value="P:sensory perception of sound"/>
    <property type="evidence" value="ECO:0007669"/>
    <property type="project" value="UniProtKB-ARBA"/>
</dbReference>